<evidence type="ECO:0000313" key="1">
    <source>
        <dbReference type="EMBL" id="GAY75073.1"/>
    </source>
</evidence>
<comment type="caution">
    <text evidence="1">The sequence shown here is derived from an EMBL/GenBank/DDBJ whole genome shotgun (WGS) entry which is preliminary data.</text>
</comment>
<proteinExistence type="predicted"/>
<name>A0A4Y1Z7R3_9BACL</name>
<dbReference type="Proteomes" id="UP000319716">
    <property type="component" value="Unassembled WGS sequence"/>
</dbReference>
<dbReference type="RefSeq" id="WP_262392093.1">
    <property type="nucleotide sequence ID" value="NZ_BEXB01000003.1"/>
</dbReference>
<protein>
    <submittedName>
        <fullName evidence="1">Uncharacterized protein</fullName>
    </submittedName>
</protein>
<reference evidence="1 2" key="1">
    <citation type="submission" date="2017-11" db="EMBL/GenBank/DDBJ databases">
        <title>Draft Genome Sequence of Sporolactobacillus inulinus NBRC 111894 Isolated from Koso, a Japanese Sugar-Vegetable Fermented Beverage.</title>
        <authorList>
            <person name="Chiou T.Y."/>
            <person name="Oshima K."/>
            <person name="Suda W."/>
            <person name="Hattori M."/>
            <person name="Takahashi T."/>
        </authorList>
    </citation>
    <scope>NUCLEOTIDE SEQUENCE [LARGE SCALE GENOMIC DNA]</scope>
    <source>
        <strain evidence="1 2">NBRC111894</strain>
    </source>
</reference>
<sequence length="51" mass="5823">MIPILLLTLTYVLFSNEVFQVLNVLAISTLIVMQRRFPRDGQGPIGMRPHL</sequence>
<organism evidence="1 2">
    <name type="scientific">Sporolactobacillus inulinus</name>
    <dbReference type="NCBI Taxonomy" id="2078"/>
    <lineage>
        <taxon>Bacteria</taxon>
        <taxon>Bacillati</taxon>
        <taxon>Bacillota</taxon>
        <taxon>Bacilli</taxon>
        <taxon>Bacillales</taxon>
        <taxon>Sporolactobacillaceae</taxon>
        <taxon>Sporolactobacillus</taxon>
    </lineage>
</organism>
<dbReference type="AlphaFoldDB" id="A0A4Y1Z7R3"/>
<evidence type="ECO:0000313" key="2">
    <source>
        <dbReference type="Proteomes" id="UP000319716"/>
    </source>
</evidence>
<gene>
    <name evidence="1" type="ORF">NBRC111894_627</name>
</gene>
<dbReference type="EMBL" id="BEXB01000003">
    <property type="protein sequence ID" value="GAY75073.1"/>
    <property type="molecule type" value="Genomic_DNA"/>
</dbReference>
<accession>A0A4Y1Z7R3</accession>